<dbReference type="AlphaFoldDB" id="A0A1J8Q5K0"/>
<accession>A0A1J8Q5K0</accession>
<name>A0A1J8Q5K0_9AGAM</name>
<dbReference type="OrthoDB" id="10260614at2759"/>
<organism evidence="1 2">
    <name type="scientific">Rhizopogon vesiculosus</name>
    <dbReference type="NCBI Taxonomy" id="180088"/>
    <lineage>
        <taxon>Eukaryota</taxon>
        <taxon>Fungi</taxon>
        <taxon>Dikarya</taxon>
        <taxon>Basidiomycota</taxon>
        <taxon>Agaricomycotina</taxon>
        <taxon>Agaricomycetes</taxon>
        <taxon>Agaricomycetidae</taxon>
        <taxon>Boletales</taxon>
        <taxon>Suillineae</taxon>
        <taxon>Rhizopogonaceae</taxon>
        <taxon>Rhizopogon</taxon>
    </lineage>
</organism>
<gene>
    <name evidence="1" type="ORF">AZE42_09519</name>
</gene>
<evidence type="ECO:0000313" key="2">
    <source>
        <dbReference type="Proteomes" id="UP000183567"/>
    </source>
</evidence>
<evidence type="ECO:0000313" key="1">
    <source>
        <dbReference type="EMBL" id="OJA16934.1"/>
    </source>
</evidence>
<dbReference type="Proteomes" id="UP000183567">
    <property type="component" value="Unassembled WGS sequence"/>
</dbReference>
<comment type="caution">
    <text evidence="1">The sequence shown here is derived from an EMBL/GenBank/DDBJ whole genome shotgun (WGS) entry which is preliminary data.</text>
</comment>
<proteinExistence type="predicted"/>
<sequence length="74" mass="8278">MDVRLDALGGLIYRMHRFRTCASPIKGLTGDILPRTGTSKSVTKLAYGRKPVYGWHPSNYEDEQGRLGHWCGDA</sequence>
<keyword evidence="2" id="KW-1185">Reference proteome</keyword>
<protein>
    <submittedName>
        <fullName evidence="1">Uncharacterized protein</fullName>
    </submittedName>
</protein>
<reference evidence="1 2" key="1">
    <citation type="submission" date="2016-03" db="EMBL/GenBank/DDBJ databases">
        <title>Comparative genomics of the ectomycorrhizal sister species Rhizopogon vinicolor and Rhizopogon vesiculosus (Basidiomycota: Boletales) reveals a divergence of the mating type B locus.</title>
        <authorList>
            <person name="Mujic A.B."/>
            <person name="Kuo A."/>
            <person name="Tritt A."/>
            <person name="Lipzen A."/>
            <person name="Chen C."/>
            <person name="Johnson J."/>
            <person name="Sharma A."/>
            <person name="Barry K."/>
            <person name="Grigoriev I.V."/>
            <person name="Spatafora J.W."/>
        </authorList>
    </citation>
    <scope>NUCLEOTIDE SEQUENCE [LARGE SCALE GENOMIC DNA]</scope>
    <source>
        <strain evidence="1 2">AM-OR11-056</strain>
    </source>
</reference>
<dbReference type="EMBL" id="LVVM01002253">
    <property type="protein sequence ID" value="OJA16934.1"/>
    <property type="molecule type" value="Genomic_DNA"/>
</dbReference>